<evidence type="ECO:0000256" key="1">
    <source>
        <dbReference type="SAM" id="MobiDB-lite"/>
    </source>
</evidence>
<sequence>MIGIRIFMHFEGVPVGSAILHGYASGKPRGSSGHGKSWQYWPGAWSPRSKAAPPSRYDEMPTEEEVPRTTTAQPGLGSALSGLDTSILQAIQKALTQARRIDTRVRKIGEEKEKRTKQWEVYAKDMRQKYLKQQQVFQQDMEKLEQEEALARTAGADAAQLVTDIVNRRQRPAPVAVETGPDAWDQLLQTDMEVEEAHGFLAQAQAALSGVPRAPQTSVTAPLLATVGQNAPPGLPPPAGGATAPTSLPSSMPPTAGPAAVPATGMTGVDAAQHGYHALSPGNCTHRVEPFPASPMQTMPARPEEAKSTEPSGADAAKPESAEPPRRPAAPKRTPLKEQAKHSPPQTVTSGVALGQKLESKRAAMQATATLPFRVPPPGTAGPPEPPDTGEPPGPAPPAGIVNDDIEELNSASPGFGNLE</sequence>
<dbReference type="Proteomes" id="UP000186817">
    <property type="component" value="Unassembled WGS sequence"/>
</dbReference>
<evidence type="ECO:0000313" key="2">
    <source>
        <dbReference type="EMBL" id="OLQ14989.1"/>
    </source>
</evidence>
<dbReference type="EMBL" id="LSRX01000008">
    <property type="protein sequence ID" value="OLQ14989.1"/>
    <property type="molecule type" value="Genomic_DNA"/>
</dbReference>
<feature type="region of interest" description="Disordered" evidence="1">
    <location>
        <begin position="44"/>
        <end position="77"/>
    </location>
</feature>
<keyword evidence="3" id="KW-1185">Reference proteome</keyword>
<organism evidence="2 3">
    <name type="scientific">Symbiodinium microadriaticum</name>
    <name type="common">Dinoflagellate</name>
    <name type="synonym">Zooxanthella microadriatica</name>
    <dbReference type="NCBI Taxonomy" id="2951"/>
    <lineage>
        <taxon>Eukaryota</taxon>
        <taxon>Sar</taxon>
        <taxon>Alveolata</taxon>
        <taxon>Dinophyceae</taxon>
        <taxon>Suessiales</taxon>
        <taxon>Symbiodiniaceae</taxon>
        <taxon>Symbiodinium</taxon>
    </lineage>
</organism>
<dbReference type="AlphaFoldDB" id="A0A1Q9F5V9"/>
<proteinExistence type="predicted"/>
<comment type="caution">
    <text evidence="2">The sequence shown here is derived from an EMBL/GenBank/DDBJ whole genome shotgun (WGS) entry which is preliminary data.</text>
</comment>
<feature type="compositionally biased region" description="Pro residues" evidence="1">
    <location>
        <begin position="374"/>
        <end position="398"/>
    </location>
</feature>
<name>A0A1Q9F5V9_SYMMI</name>
<feature type="compositionally biased region" description="Basic and acidic residues" evidence="1">
    <location>
        <begin position="317"/>
        <end position="326"/>
    </location>
</feature>
<gene>
    <name evidence="2" type="ORF">AK812_SmicGene821</name>
</gene>
<protein>
    <submittedName>
        <fullName evidence="2">Uncharacterized protein</fullName>
    </submittedName>
</protein>
<evidence type="ECO:0000313" key="3">
    <source>
        <dbReference type="Proteomes" id="UP000186817"/>
    </source>
</evidence>
<feature type="compositionally biased region" description="Low complexity" evidence="1">
    <location>
        <begin position="240"/>
        <end position="250"/>
    </location>
</feature>
<feature type="region of interest" description="Disordered" evidence="1">
    <location>
        <begin position="278"/>
        <end position="420"/>
    </location>
</feature>
<accession>A0A1Q9F5V9</accession>
<reference evidence="2 3" key="1">
    <citation type="submission" date="2016-02" db="EMBL/GenBank/DDBJ databases">
        <title>Genome analysis of coral dinoflagellate symbionts highlights evolutionary adaptations to a symbiotic lifestyle.</title>
        <authorList>
            <person name="Aranda M."/>
            <person name="Li Y."/>
            <person name="Liew Y.J."/>
            <person name="Baumgarten S."/>
            <person name="Simakov O."/>
            <person name="Wilson M."/>
            <person name="Piel J."/>
            <person name="Ashoor H."/>
            <person name="Bougouffa S."/>
            <person name="Bajic V.B."/>
            <person name="Ryu T."/>
            <person name="Ravasi T."/>
            <person name="Bayer T."/>
            <person name="Micklem G."/>
            <person name="Kim H."/>
            <person name="Bhak J."/>
            <person name="Lajeunesse T.C."/>
            <person name="Voolstra C.R."/>
        </authorList>
    </citation>
    <scope>NUCLEOTIDE SEQUENCE [LARGE SCALE GENOMIC DNA]</scope>
    <source>
        <strain evidence="2 3">CCMP2467</strain>
    </source>
</reference>
<feature type="region of interest" description="Disordered" evidence="1">
    <location>
        <begin position="226"/>
        <end position="265"/>
    </location>
</feature>